<sequence length="99" mass="10448">MVRGIHGMKKPANTGYNEGRMGRGPADPGYTDQGCSQTATSPPRPCIATSCCTRPSSCSSSSPVLSPRELRERVVSCSISPVKSAALLSHRAVTWVLLS</sequence>
<dbReference type="VEuPathDB" id="FungiDB:I7I51_02426"/>
<dbReference type="AlphaFoldDB" id="A0A8A1MEX3"/>
<evidence type="ECO:0000256" key="1">
    <source>
        <dbReference type="SAM" id="MobiDB-lite"/>
    </source>
</evidence>
<organism evidence="2 3">
    <name type="scientific">Ajellomyces capsulatus</name>
    <name type="common">Darling's disease fungus</name>
    <name type="synonym">Histoplasma capsulatum</name>
    <dbReference type="NCBI Taxonomy" id="5037"/>
    <lineage>
        <taxon>Eukaryota</taxon>
        <taxon>Fungi</taxon>
        <taxon>Dikarya</taxon>
        <taxon>Ascomycota</taxon>
        <taxon>Pezizomycotina</taxon>
        <taxon>Eurotiomycetes</taxon>
        <taxon>Eurotiomycetidae</taxon>
        <taxon>Onygenales</taxon>
        <taxon>Ajellomycetaceae</taxon>
        <taxon>Histoplasma</taxon>
    </lineage>
</organism>
<reference evidence="2" key="1">
    <citation type="submission" date="2021-01" db="EMBL/GenBank/DDBJ databases">
        <title>Chromosome-level genome assembly of a human fungal pathogen reveals clustering of transcriptionally co-regulated genes.</title>
        <authorList>
            <person name="Voorhies M."/>
            <person name="Cohen S."/>
            <person name="Shea T.P."/>
            <person name="Petrus S."/>
            <person name="Munoz J.F."/>
            <person name="Poplawski S."/>
            <person name="Goldman W.E."/>
            <person name="Michael T."/>
            <person name="Cuomo C.A."/>
            <person name="Sil A."/>
            <person name="Beyhan S."/>
        </authorList>
    </citation>
    <scope>NUCLEOTIDE SEQUENCE</scope>
    <source>
        <strain evidence="2">WU24</strain>
    </source>
</reference>
<evidence type="ECO:0000313" key="2">
    <source>
        <dbReference type="EMBL" id="QSS62687.1"/>
    </source>
</evidence>
<dbReference type="EMBL" id="CP069112">
    <property type="protein sequence ID" value="QSS62687.1"/>
    <property type="molecule type" value="Genomic_DNA"/>
</dbReference>
<evidence type="ECO:0000313" key="3">
    <source>
        <dbReference type="Proteomes" id="UP000663671"/>
    </source>
</evidence>
<accession>A0A8A1MEX3</accession>
<dbReference type="OrthoDB" id="10559226at2759"/>
<feature type="region of interest" description="Disordered" evidence="1">
    <location>
        <begin position="1"/>
        <end position="43"/>
    </location>
</feature>
<name>A0A8A1MEX3_AJECA</name>
<proteinExistence type="predicted"/>
<gene>
    <name evidence="2" type="ORF">I7I51_02426</name>
</gene>
<protein>
    <submittedName>
        <fullName evidence="2">Uncharacterized protein</fullName>
    </submittedName>
</protein>
<dbReference type="Proteomes" id="UP000663671">
    <property type="component" value="Chromosome 7"/>
</dbReference>